<evidence type="ECO:0000256" key="4">
    <source>
        <dbReference type="ARBA" id="ARBA00022989"/>
    </source>
</evidence>
<feature type="transmembrane region" description="Helical" evidence="8">
    <location>
        <begin position="145"/>
        <end position="166"/>
    </location>
</feature>
<feature type="compositionally biased region" description="Gly residues" evidence="7">
    <location>
        <begin position="291"/>
        <end position="302"/>
    </location>
</feature>
<keyword evidence="3 6" id="KW-0812">Transmembrane</keyword>
<evidence type="ECO:0000256" key="5">
    <source>
        <dbReference type="ARBA" id="ARBA00023136"/>
    </source>
</evidence>
<protein>
    <recommendedName>
        <fullName evidence="10">Aquaporin-like protein</fullName>
    </recommendedName>
</protein>
<feature type="compositionally biased region" description="Basic and acidic residues" evidence="7">
    <location>
        <begin position="271"/>
        <end position="287"/>
    </location>
</feature>
<dbReference type="HOGENOM" id="CLU_020019_1_4_1"/>
<sequence>MSTQPKKSKWSSESLFKDLRMDSKAAAVEFIGTTYFLVLGLGGIQAATGEAFASGSVIEHVLYISTCMGLSLLVSAWLFYRVTGGLFNPNISLALVLVGVIGPVRFVLFCIAQLLGGIAAAALVFALTPGPLASNTFLQTGINSAQGVFIEMFITSALVLSVLMLAAEKHTATPFAPVGIGLTLFACHLWAVFYTGAGMNTARSFGPAVISGFGYPQHWVYWVGPFLGSLLGSAFYTILKVINYRELNPAQASVRPEDSPPVPIAVEDDDVQAKEVKATTKSPKDHQGNAGAEGQGKPGIAV</sequence>
<dbReference type="PRINTS" id="PR00783">
    <property type="entry name" value="MINTRINSICP"/>
</dbReference>
<dbReference type="AlphaFoldDB" id="F8NVN4"/>
<feature type="transmembrane region" description="Helical" evidence="8">
    <location>
        <begin position="219"/>
        <end position="239"/>
    </location>
</feature>
<organism>
    <name type="scientific">Serpula lacrymans var. lacrymans (strain S7.9)</name>
    <name type="common">Dry rot fungus</name>
    <dbReference type="NCBI Taxonomy" id="578457"/>
    <lineage>
        <taxon>Eukaryota</taxon>
        <taxon>Fungi</taxon>
        <taxon>Dikarya</taxon>
        <taxon>Basidiomycota</taxon>
        <taxon>Agaricomycotina</taxon>
        <taxon>Agaricomycetes</taxon>
        <taxon>Agaricomycetidae</taxon>
        <taxon>Boletales</taxon>
        <taxon>Coniophorineae</taxon>
        <taxon>Serpulaceae</taxon>
        <taxon>Serpula</taxon>
    </lineage>
</organism>
<evidence type="ECO:0008006" key="10">
    <source>
        <dbReference type="Google" id="ProtNLM"/>
    </source>
</evidence>
<feature type="transmembrane region" description="Helical" evidence="8">
    <location>
        <begin position="92"/>
        <end position="125"/>
    </location>
</feature>
<proteinExistence type="inferred from homology"/>
<dbReference type="GO" id="GO:0015250">
    <property type="term" value="F:water channel activity"/>
    <property type="evidence" value="ECO:0007669"/>
    <property type="project" value="TreeGrafter"/>
</dbReference>
<comment type="similarity">
    <text evidence="2 6">Belongs to the MIP/aquaporin (TC 1.A.8) family.</text>
</comment>
<dbReference type="Proteomes" id="UP000008064">
    <property type="component" value="Unassembled WGS sequence"/>
</dbReference>
<evidence type="ECO:0000256" key="6">
    <source>
        <dbReference type="RuleBase" id="RU000477"/>
    </source>
</evidence>
<dbReference type="GO" id="GO:0005886">
    <property type="term" value="C:plasma membrane"/>
    <property type="evidence" value="ECO:0007669"/>
    <property type="project" value="TreeGrafter"/>
</dbReference>
<keyword evidence="5 8" id="KW-0472">Membrane</keyword>
<evidence type="ECO:0000256" key="1">
    <source>
        <dbReference type="ARBA" id="ARBA00004141"/>
    </source>
</evidence>
<keyword evidence="6" id="KW-0813">Transport</keyword>
<dbReference type="EMBL" id="GL945434">
    <property type="protein sequence ID" value="EGO24872.1"/>
    <property type="molecule type" value="Genomic_DNA"/>
</dbReference>
<dbReference type="InterPro" id="IPR034294">
    <property type="entry name" value="Aquaporin_transptr"/>
</dbReference>
<dbReference type="InterPro" id="IPR000425">
    <property type="entry name" value="MIP"/>
</dbReference>
<dbReference type="Gene3D" id="1.20.1080.10">
    <property type="entry name" value="Glycerol uptake facilitator protein"/>
    <property type="match status" value="1"/>
</dbReference>
<dbReference type="InterPro" id="IPR023271">
    <property type="entry name" value="Aquaporin-like"/>
</dbReference>
<dbReference type="OrthoDB" id="3222at2759"/>
<dbReference type="PANTHER" id="PTHR19139">
    <property type="entry name" value="AQUAPORIN TRANSPORTER"/>
    <property type="match status" value="1"/>
</dbReference>
<comment type="subcellular location">
    <subcellularLocation>
        <location evidence="1">Membrane</location>
        <topology evidence="1">Multi-pass membrane protein</topology>
    </subcellularLocation>
</comment>
<feature type="transmembrane region" description="Helical" evidence="8">
    <location>
        <begin position="26"/>
        <end position="48"/>
    </location>
</feature>
<dbReference type="Pfam" id="PF00230">
    <property type="entry name" value="MIP"/>
    <property type="match status" value="1"/>
</dbReference>
<reference evidence="9" key="1">
    <citation type="submission" date="2011-04" db="EMBL/GenBank/DDBJ databases">
        <title>Evolution of plant cell wall degrading machinery underlies the functional diversity of forest fungi.</title>
        <authorList>
            <consortium name="US DOE Joint Genome Institute (JGI-PGF)"/>
            <person name="Eastwood D.C."/>
            <person name="Floudas D."/>
            <person name="Binder M."/>
            <person name="Majcherczyk A."/>
            <person name="Schneider P."/>
            <person name="Aerts A."/>
            <person name="Asiegbu F.O."/>
            <person name="Baker S.E."/>
            <person name="Barry K."/>
            <person name="Bendiksby M."/>
            <person name="Blumentritt M."/>
            <person name="Coutinho P.M."/>
            <person name="Cullen D."/>
            <person name="Cullen D."/>
            <person name="Gathman A."/>
            <person name="Goodell B."/>
            <person name="Henrissat B."/>
            <person name="Ihrmark K."/>
            <person name="Kauserud H."/>
            <person name="Kohler A."/>
            <person name="LaButti K."/>
            <person name="Lapidus A."/>
            <person name="Lavin J.L."/>
            <person name="Lee Y.-H."/>
            <person name="Lindquist E."/>
            <person name="Lilly W."/>
            <person name="Lucas S."/>
            <person name="Morin E."/>
            <person name="Murat C."/>
            <person name="Oguiza J.A."/>
            <person name="Park J."/>
            <person name="Pisabarro A.G."/>
            <person name="Riley R."/>
            <person name="Rosling A."/>
            <person name="Salamov A."/>
            <person name="Schmidt O."/>
            <person name="Schmutz J."/>
            <person name="Skrede I."/>
            <person name="Stenlid J."/>
            <person name="Wiebenga A."/>
            <person name="Xie X."/>
            <person name="Kues U."/>
            <person name="Hibbett D.S."/>
            <person name="Hoffmeister D."/>
            <person name="Hogberg N."/>
            <person name="Martin F."/>
            <person name="Grigoriev I.V."/>
            <person name="Watkinson S.C."/>
        </authorList>
    </citation>
    <scope>NUCLEOTIDE SEQUENCE</scope>
    <source>
        <strain evidence="9">S7.9</strain>
    </source>
</reference>
<evidence type="ECO:0000256" key="7">
    <source>
        <dbReference type="SAM" id="MobiDB-lite"/>
    </source>
</evidence>
<feature type="transmembrane region" description="Helical" evidence="8">
    <location>
        <begin position="178"/>
        <end position="199"/>
    </location>
</feature>
<dbReference type="GeneID" id="18809519"/>
<evidence type="ECO:0000313" key="9">
    <source>
        <dbReference type="EMBL" id="EGO24872.1"/>
    </source>
</evidence>
<dbReference type="PANTHER" id="PTHR19139:SF199">
    <property type="entry name" value="MIP17260P"/>
    <property type="match status" value="1"/>
</dbReference>
<gene>
    <name evidence="9" type="ORF">SERLADRAFT_356315</name>
</gene>
<dbReference type="SUPFAM" id="SSF81338">
    <property type="entry name" value="Aquaporin-like"/>
    <property type="match status" value="1"/>
</dbReference>
<evidence type="ECO:0000256" key="8">
    <source>
        <dbReference type="SAM" id="Phobius"/>
    </source>
</evidence>
<accession>F8NVN4</accession>
<evidence type="ECO:0000256" key="2">
    <source>
        <dbReference type="ARBA" id="ARBA00006175"/>
    </source>
</evidence>
<keyword evidence="4 8" id="KW-1133">Transmembrane helix</keyword>
<evidence type="ECO:0000256" key="3">
    <source>
        <dbReference type="ARBA" id="ARBA00022692"/>
    </source>
</evidence>
<feature type="transmembrane region" description="Helical" evidence="8">
    <location>
        <begin position="60"/>
        <end position="80"/>
    </location>
</feature>
<dbReference type="KEGG" id="sla:SERLADRAFT_356315"/>
<feature type="region of interest" description="Disordered" evidence="7">
    <location>
        <begin position="252"/>
        <end position="302"/>
    </location>
</feature>
<dbReference type="RefSeq" id="XP_007318891.1">
    <property type="nucleotide sequence ID" value="XM_007318829.1"/>
</dbReference>
<name>F8NVN4_SERL9</name>